<reference evidence="4" key="1">
    <citation type="submission" date="2016-10" db="EMBL/GenBank/DDBJ databases">
        <authorList>
            <person name="Varghese N."/>
            <person name="Submissions S."/>
        </authorList>
    </citation>
    <scope>NUCLEOTIDE SEQUENCE [LARGE SCALE GENOMIC DNA]</scope>
    <source>
        <strain evidence="4">CGMCC 1.6474</strain>
    </source>
</reference>
<dbReference type="Proteomes" id="UP000198804">
    <property type="component" value="Unassembled WGS sequence"/>
</dbReference>
<dbReference type="Gene3D" id="3.90.550.10">
    <property type="entry name" value="Spore Coat Polysaccharide Biosynthesis Protein SpsA, Chain A"/>
    <property type="match status" value="2"/>
</dbReference>
<dbReference type="GO" id="GO:0016740">
    <property type="term" value="F:transferase activity"/>
    <property type="evidence" value="ECO:0007669"/>
    <property type="project" value="UniProtKB-KW"/>
</dbReference>
<dbReference type="SUPFAM" id="SSF53756">
    <property type="entry name" value="UDP-Glycosyltransferase/glycogen phosphorylase"/>
    <property type="match status" value="1"/>
</dbReference>
<proteinExistence type="predicted"/>
<feature type="compositionally biased region" description="Basic and acidic residues" evidence="1">
    <location>
        <begin position="1"/>
        <end position="10"/>
    </location>
</feature>
<evidence type="ECO:0000313" key="4">
    <source>
        <dbReference type="Proteomes" id="UP000198804"/>
    </source>
</evidence>
<dbReference type="Pfam" id="PF13692">
    <property type="entry name" value="Glyco_trans_1_4"/>
    <property type="match status" value="1"/>
</dbReference>
<keyword evidence="4" id="KW-1185">Reference proteome</keyword>
<organism evidence="3 4">
    <name type="scientific">Methylorubrum salsuginis</name>
    <dbReference type="NCBI Taxonomy" id="414703"/>
    <lineage>
        <taxon>Bacteria</taxon>
        <taxon>Pseudomonadati</taxon>
        <taxon>Pseudomonadota</taxon>
        <taxon>Alphaproteobacteria</taxon>
        <taxon>Hyphomicrobiales</taxon>
        <taxon>Methylobacteriaceae</taxon>
        <taxon>Methylorubrum</taxon>
    </lineage>
</organism>
<dbReference type="STRING" id="414703.SAMN04488125_103122"/>
<evidence type="ECO:0000256" key="1">
    <source>
        <dbReference type="SAM" id="MobiDB-lite"/>
    </source>
</evidence>
<sequence length="1489" mass="162006">MVNVDRRSGSQDESTPAAEAVPPEGLAPAAPEAPAAPDHVAPATAKAVAADVAAGKPRGDIRLFAFPDYSSNNPYQTGLYSAVRKAGELSYGTIEEALAALSTETRPVVFHLHWPEPIFGGANDLHEFQGRADDFLAAVRLFRAGGGLFVWTIHNKLSHDRRLGDFEVVFLTELSALADVVHVHSAAAIEAVNAVYPVDPAKVIVVPHGSYVGYYPPAPPKDRARWLLSLPEDAFVFAMVGQLRPYKGIDLLLAAFEEVSARHPNAYLVIAGKPVSPFSPGSIKLLAEMNPKLRVLTGFLPPQDLARICAAADAIVLPYREILTSGSVLLAATYGKPVIVPSTPTLDFVAEEGIGLTYAAATPGGLRDAMLKALAAPADTVALGTQAQAFAERNAWGRHAEDFLDRLESALVPERATLRIDGRKRRVSVYRRTPATLGAIGVAVVNYLSIDDIEALIAKLPETVRGRDVRVYLFDNSAGARPNRNLIARADVYAHDGTNSGYAGGNNALLELMRQEGCEYGFILNPDVAVTSATFETLLDNARPDAVLAPAVINADGHVGYGGGVVFASAEGVVVNQLFEGQAVGVLPAEPYEVDVLNGCALFVPLALLPKIGHIPEDYFLYYEETHWCLSFKDKGVTCVVCPTARVAHNKRSKAGHFPALYYTYYLLRNRFVFASRWNEALGGGAYDADAIAAAIRRDFVAPWREKIARLNPGLMRVFERGVAAAIEDGCKGVTGRIDLPARLDQVDLKDAVACDGRIERFGGGAARGWIVEKDRDGRWVPGQLWVFRDGSPVRGIDVTEDRGDVQGAGFVRRSGFNVAASFAVADGEVHQFELRSRGDGRRVPFVRGIGGTPEDRPRAEQRPTEHKAAFGAIFGGRLEGWAYDAAHPGIATLVDVTIDFDLEFDPETGASIGTGTSITVRNVEANQYRPDLKKAGIGDGAHAFQIALPNEAFRYETIEATLRLAGREQVLAKRQITVINPDRGFRSDFTFEEFLRWSYVEERMPFGQLERIPAILEAIDFERTLRVSRAKDVPQTELVTVVMPVFNREKIVGEAIESVLAQTYGHFELIVVDDGSKDDSVAVVRAFDDPRIRLIELERNSGVSAARNAGLRAGTGPFVAYIDSDNVWGPDYLAVMLDAFRQQPEATSAYAGQEIWEYLPSLDRDEFRSVRMAPFNRARLERRNFIDLNVFMHRRESFERFGGFNESMRRLVDWELILRYTVERPPAFLPVTLGRYRIARADNQITVVEDHLANLALLRQPTPLTDLRAVKGAAAPPLAVFVHASGPGAFEAWKEANRALVADRRVFAAWPAGGGAEGIGPDGAVSAFESVPAALAACCDVLSENVSGGDALLLIGADYVLSGRWAEVYATASAEGRFDALTGRLYKGQRRPDGNTIFEDHMPLKIAASVIAWHFSPRMHGVVAAQLTADYMILPPSSVRRLQVCAALKSDLDEAVARFFGYSASGPVRGLYAPDLSAFAIADVPFRL</sequence>
<name>A0A1I4BAN0_9HYPH</name>
<dbReference type="InterPro" id="IPR029044">
    <property type="entry name" value="Nucleotide-diphossugar_trans"/>
</dbReference>
<keyword evidence="3" id="KW-0808">Transferase</keyword>
<feature type="region of interest" description="Disordered" evidence="1">
    <location>
        <begin position="1"/>
        <end position="42"/>
    </location>
</feature>
<evidence type="ECO:0000259" key="2">
    <source>
        <dbReference type="Pfam" id="PF00535"/>
    </source>
</evidence>
<dbReference type="PANTHER" id="PTHR43685">
    <property type="entry name" value="GLYCOSYLTRANSFERASE"/>
    <property type="match status" value="1"/>
</dbReference>
<dbReference type="InterPro" id="IPR050834">
    <property type="entry name" value="Glycosyltransf_2"/>
</dbReference>
<protein>
    <submittedName>
        <fullName evidence="3">Glycosyltransferase, GT2 family</fullName>
    </submittedName>
</protein>
<dbReference type="PANTHER" id="PTHR43685:SF2">
    <property type="entry name" value="GLYCOSYLTRANSFERASE 2-LIKE DOMAIN-CONTAINING PROTEIN"/>
    <property type="match status" value="1"/>
</dbReference>
<feature type="compositionally biased region" description="Low complexity" evidence="1">
    <location>
        <begin position="16"/>
        <end position="42"/>
    </location>
</feature>
<dbReference type="SUPFAM" id="SSF53448">
    <property type="entry name" value="Nucleotide-diphospho-sugar transferases"/>
    <property type="match status" value="2"/>
</dbReference>
<dbReference type="OrthoDB" id="7984038at2"/>
<feature type="domain" description="Glycosyltransferase 2-like" evidence="2">
    <location>
        <begin position="1041"/>
        <end position="1146"/>
    </location>
</feature>
<gene>
    <name evidence="3" type="ORF">SAMN04488125_103122</name>
</gene>
<dbReference type="EMBL" id="FOSV01000003">
    <property type="protein sequence ID" value="SFK65824.1"/>
    <property type="molecule type" value="Genomic_DNA"/>
</dbReference>
<evidence type="ECO:0000313" key="3">
    <source>
        <dbReference type="EMBL" id="SFK65824.1"/>
    </source>
</evidence>
<dbReference type="RefSeq" id="WP_091942951.1">
    <property type="nucleotide sequence ID" value="NZ_FOSV01000003.1"/>
</dbReference>
<dbReference type="Gene3D" id="3.40.50.2000">
    <property type="entry name" value="Glycogen Phosphorylase B"/>
    <property type="match status" value="2"/>
</dbReference>
<dbReference type="InterPro" id="IPR001173">
    <property type="entry name" value="Glyco_trans_2-like"/>
</dbReference>
<dbReference type="Pfam" id="PF00535">
    <property type="entry name" value="Glycos_transf_2"/>
    <property type="match status" value="1"/>
</dbReference>
<accession>A0A1I4BAN0</accession>